<name>A0A813VRR8_9BILA</name>
<proteinExistence type="predicted"/>
<organism evidence="1 3">
    <name type="scientific">Rotaria sordida</name>
    <dbReference type="NCBI Taxonomy" id="392033"/>
    <lineage>
        <taxon>Eukaryota</taxon>
        <taxon>Metazoa</taxon>
        <taxon>Spiralia</taxon>
        <taxon>Gnathifera</taxon>
        <taxon>Rotifera</taxon>
        <taxon>Eurotatoria</taxon>
        <taxon>Bdelloidea</taxon>
        <taxon>Philodinida</taxon>
        <taxon>Philodinidae</taxon>
        <taxon>Rotaria</taxon>
    </lineage>
</organism>
<reference evidence="1" key="1">
    <citation type="submission" date="2021-02" db="EMBL/GenBank/DDBJ databases">
        <authorList>
            <person name="Nowell W R."/>
        </authorList>
    </citation>
    <scope>NUCLEOTIDE SEQUENCE</scope>
</reference>
<evidence type="ECO:0000313" key="1">
    <source>
        <dbReference type="EMBL" id="CAF0840495.1"/>
    </source>
</evidence>
<protein>
    <submittedName>
        <fullName evidence="1">Uncharacterized protein</fullName>
    </submittedName>
</protein>
<dbReference type="AlphaFoldDB" id="A0A813VRR8"/>
<dbReference type="Proteomes" id="UP000663836">
    <property type="component" value="Unassembled WGS sequence"/>
</dbReference>
<dbReference type="Proteomes" id="UP000663864">
    <property type="component" value="Unassembled WGS sequence"/>
</dbReference>
<dbReference type="EMBL" id="CAJNOT010000103">
    <property type="protein sequence ID" value="CAF0840495.1"/>
    <property type="molecule type" value="Genomic_DNA"/>
</dbReference>
<dbReference type="EMBL" id="CAJOBD010000072">
    <property type="protein sequence ID" value="CAF3563254.1"/>
    <property type="molecule type" value="Genomic_DNA"/>
</dbReference>
<evidence type="ECO:0000313" key="2">
    <source>
        <dbReference type="EMBL" id="CAF3563254.1"/>
    </source>
</evidence>
<accession>A0A813VRR8</accession>
<sequence>MDSYSVSEQTRRILSPYNRHCYKLFNLNLRNHFKKLKITLDEIRNNVNTNLYSLKNLKEIKIYRKKIFKINQILTRLRNKRLIFNNKNNSCFLYLRNFIYILMKYITQIEICIHGIEWLKTRFNHIISYNGFIKQQEEDIIRTQLIYIVKKIRNEIQNRSYHKQADFLMITFDILCNIRSKQELHH</sequence>
<gene>
    <name evidence="2" type="ORF">JBS370_LOCUS1943</name>
    <name evidence="1" type="ORF">ZHD862_LOCUS4353</name>
</gene>
<comment type="caution">
    <text evidence="1">The sequence shown here is derived from an EMBL/GenBank/DDBJ whole genome shotgun (WGS) entry which is preliminary data.</text>
</comment>
<evidence type="ECO:0000313" key="3">
    <source>
        <dbReference type="Proteomes" id="UP000663864"/>
    </source>
</evidence>